<sequence>MKLTDSYKQKLNILIPYYRNQNLKETGEGIWQQSAFYTNSDTKLPVCSSKLYCGLEKQRMLVRDAIYEFAAEKLNKRVMEDDEWNQIIDKTAHQVCKLMDFRKEKESINVLEKACRRLEICRGVLYYEEILWLFEILKAYFSAMDQVITESEFYRLDAIITVFHNDLKQLAMYYLYVYANHNEDEKIGYVLNKYEYHASKLLSNQLFAMNADLRKGKILNFLDTGKELEKLFQETNNKIQLYYLYMKLIAAYIDIDISMACKYIEKIRNFLLTNDELSLRQKSTGYMNMGTLLLYAGRYEDSIEYLEEAIKLSDRKLVRCEICISHAYRMLRLPIPHQYLITDDVAKGDMVDWLLYVFFYNLETVNNEEQKKYLIKKVLPFLEINDKLYLKILEEELELLCDNGKGYKAIYDYHVYVRKKSMRIMSKQGK</sequence>
<accession>A0A6N2UJU6</accession>
<dbReference type="InterPro" id="IPR011990">
    <property type="entry name" value="TPR-like_helical_dom_sf"/>
</dbReference>
<keyword evidence="1" id="KW-0802">TPR repeat</keyword>
<dbReference type="RefSeq" id="WP_002608429.1">
    <property type="nucleotide sequence ID" value="NZ_CABHIW010000004.1"/>
</dbReference>
<reference evidence="2" key="1">
    <citation type="submission" date="2019-11" db="EMBL/GenBank/DDBJ databases">
        <authorList>
            <person name="Feng L."/>
        </authorList>
    </citation>
    <scope>NUCLEOTIDE SEQUENCE</scope>
    <source>
        <strain evidence="2">CinnocuumLFYP12</strain>
    </source>
</reference>
<proteinExistence type="predicted"/>
<dbReference type="EMBL" id="CACRTE010000024">
    <property type="protein sequence ID" value="VYT15566.1"/>
    <property type="molecule type" value="Genomic_DNA"/>
</dbReference>
<evidence type="ECO:0000256" key="1">
    <source>
        <dbReference type="PROSITE-ProRule" id="PRU00339"/>
    </source>
</evidence>
<gene>
    <name evidence="2" type="ORF">CILFYP12_01728</name>
</gene>
<dbReference type="SUPFAM" id="SSF48452">
    <property type="entry name" value="TPR-like"/>
    <property type="match status" value="1"/>
</dbReference>
<dbReference type="AlphaFoldDB" id="A0A6N2UJU6"/>
<dbReference type="InterPro" id="IPR019734">
    <property type="entry name" value="TPR_rpt"/>
</dbReference>
<protein>
    <submittedName>
        <fullName evidence="2">Uncharacterized protein</fullName>
    </submittedName>
</protein>
<dbReference type="PROSITE" id="PS50005">
    <property type="entry name" value="TPR"/>
    <property type="match status" value="1"/>
</dbReference>
<feature type="repeat" description="TPR" evidence="1">
    <location>
        <begin position="283"/>
        <end position="316"/>
    </location>
</feature>
<evidence type="ECO:0000313" key="2">
    <source>
        <dbReference type="EMBL" id="VYT15566.1"/>
    </source>
</evidence>
<name>A0A6N2UJU6_CLOIN</name>
<organism evidence="2">
    <name type="scientific">Clostridium innocuum</name>
    <dbReference type="NCBI Taxonomy" id="1522"/>
    <lineage>
        <taxon>Bacteria</taxon>
        <taxon>Bacillati</taxon>
        <taxon>Bacillota</taxon>
        <taxon>Clostridia</taxon>
        <taxon>Eubacteriales</taxon>
        <taxon>Clostridiaceae</taxon>
        <taxon>Clostridium</taxon>
    </lineage>
</organism>